<gene>
    <name evidence="1" type="ORF">A1507_18350</name>
</gene>
<comment type="caution">
    <text evidence="1">The sequence shown here is derived from an EMBL/GenBank/DDBJ whole genome shotgun (WGS) entry which is preliminary data.</text>
</comment>
<dbReference type="EMBL" id="LUUJ01000105">
    <property type="protein sequence ID" value="OAI12893.1"/>
    <property type="molecule type" value="Genomic_DNA"/>
</dbReference>
<dbReference type="Proteomes" id="UP000077857">
    <property type="component" value="Unassembled WGS sequence"/>
</dbReference>
<protein>
    <submittedName>
        <fullName evidence="1">Uncharacterized protein</fullName>
    </submittedName>
</protein>
<name>A0A177N5Z7_9GAMM</name>
<evidence type="ECO:0000313" key="1">
    <source>
        <dbReference type="EMBL" id="OAI12893.1"/>
    </source>
</evidence>
<dbReference type="AlphaFoldDB" id="A0A177N5Z7"/>
<sequence length="148" mass="16215">MRYCGPGKGRSASIAAAGFSAGIKKAGEARLVRLWKGLSRSLSLDQRFPASGVEETQQSACHEPDRGGKRYYRTTALVSSWLDIEAIQQTQGIGQTRFGKRQQISIAAKAIVCIFANPRTASPQTEFERAGWRIATDSGKRIQRRSNA</sequence>
<accession>A0A177N5Z7</accession>
<proteinExistence type="predicted"/>
<reference evidence="1 2" key="1">
    <citation type="submission" date="2016-03" db="EMBL/GenBank/DDBJ databases">
        <authorList>
            <person name="Ploux O."/>
        </authorList>
    </citation>
    <scope>NUCLEOTIDE SEQUENCE [LARGE SCALE GENOMIC DNA]</scope>
    <source>
        <strain evidence="1 2">R-45378</strain>
    </source>
</reference>
<organism evidence="1 2">
    <name type="scientific">Methylomonas koyamae</name>
    <dbReference type="NCBI Taxonomy" id="702114"/>
    <lineage>
        <taxon>Bacteria</taxon>
        <taxon>Pseudomonadati</taxon>
        <taxon>Pseudomonadota</taxon>
        <taxon>Gammaproteobacteria</taxon>
        <taxon>Methylococcales</taxon>
        <taxon>Methylococcaceae</taxon>
        <taxon>Methylomonas</taxon>
    </lineage>
</organism>
<evidence type="ECO:0000313" key="2">
    <source>
        <dbReference type="Proteomes" id="UP000077857"/>
    </source>
</evidence>